<organism evidence="1 2">
    <name type="scientific">Nostoc parmelioides FACHB-3921</name>
    <dbReference type="NCBI Taxonomy" id="2692909"/>
    <lineage>
        <taxon>Bacteria</taxon>
        <taxon>Bacillati</taxon>
        <taxon>Cyanobacteriota</taxon>
        <taxon>Cyanophyceae</taxon>
        <taxon>Nostocales</taxon>
        <taxon>Nostocaceae</taxon>
        <taxon>Nostoc</taxon>
    </lineage>
</organism>
<comment type="caution">
    <text evidence="1">The sequence shown here is derived from an EMBL/GenBank/DDBJ whole genome shotgun (WGS) entry which is preliminary data.</text>
</comment>
<dbReference type="Proteomes" id="UP000621307">
    <property type="component" value="Unassembled WGS sequence"/>
</dbReference>
<reference evidence="1 2" key="1">
    <citation type="journal article" date="2020" name="ISME J.">
        <title>Comparative genomics reveals insights into cyanobacterial evolution and habitat adaptation.</title>
        <authorList>
            <person name="Chen M.Y."/>
            <person name="Teng W.K."/>
            <person name="Zhao L."/>
            <person name="Hu C.X."/>
            <person name="Zhou Y.K."/>
            <person name="Han B.P."/>
            <person name="Song L.R."/>
            <person name="Shu W.S."/>
        </authorList>
    </citation>
    <scope>NUCLEOTIDE SEQUENCE [LARGE SCALE GENOMIC DNA]</scope>
    <source>
        <strain evidence="1 2">FACHB-3921</strain>
    </source>
</reference>
<keyword evidence="2" id="KW-1185">Reference proteome</keyword>
<dbReference type="EMBL" id="JACJQL010000012">
    <property type="protein sequence ID" value="MBD2251792.1"/>
    <property type="molecule type" value="Genomic_DNA"/>
</dbReference>
<accession>A0ABR8BCI6</accession>
<sequence>MKNLVTFVTFFPLILGFILAIVWWSTEKDFEPLLTTLGLLATITGIFGERWATANEKRTELLRALLNERSSNAEILADSRFQASYHRLGRPLVFPRLIMSVNETAIASGVFAEGQDSELFLLLHQWRHTVNEFNRRLDITELRTFTNLSSPEILSLYEALQESKEFHDAVTLNEHITDVLKSKYPKATVLLRP</sequence>
<evidence type="ECO:0000313" key="2">
    <source>
        <dbReference type="Proteomes" id="UP000621307"/>
    </source>
</evidence>
<gene>
    <name evidence="1" type="ORF">H6G14_10835</name>
</gene>
<protein>
    <submittedName>
        <fullName evidence="1">Uncharacterized protein</fullName>
    </submittedName>
</protein>
<name>A0ABR8BCI6_9NOSO</name>
<dbReference type="RefSeq" id="WP_190567448.1">
    <property type="nucleotide sequence ID" value="NZ_JACJQL010000012.1"/>
</dbReference>
<proteinExistence type="predicted"/>
<evidence type="ECO:0000313" key="1">
    <source>
        <dbReference type="EMBL" id="MBD2251792.1"/>
    </source>
</evidence>